<dbReference type="OMA" id="CKVEAWT"/>
<reference evidence="5 6" key="1">
    <citation type="journal article" date="2011" name="Genome Biol. Evol.">
        <title>Integration of the genetic map and genome assembly of fugu facilitates insights into distinct features of genome evolution in teleosts and mammals.</title>
        <authorList>
            <person name="Kai W."/>
            <person name="Kikuchi K."/>
            <person name="Tohari S."/>
            <person name="Chew A.K."/>
            <person name="Tay A."/>
            <person name="Fujiwara A."/>
            <person name="Hosoya S."/>
            <person name="Suetake H."/>
            <person name="Naruse K."/>
            <person name="Brenner S."/>
            <person name="Suzuki Y."/>
            <person name="Venkatesh B."/>
        </authorList>
    </citation>
    <scope>NUCLEOTIDE SEQUENCE [LARGE SCALE GENOMIC DNA]</scope>
</reference>
<dbReference type="GO" id="GO:0005886">
    <property type="term" value="C:plasma membrane"/>
    <property type="evidence" value="ECO:0007669"/>
    <property type="project" value="TreeGrafter"/>
</dbReference>
<reference evidence="5" key="3">
    <citation type="submission" date="2025-09" db="UniProtKB">
        <authorList>
            <consortium name="Ensembl"/>
        </authorList>
    </citation>
    <scope>IDENTIFICATION</scope>
</reference>
<organism evidence="5 6">
    <name type="scientific">Takifugu rubripes</name>
    <name type="common">Japanese pufferfish</name>
    <name type="synonym">Fugu rubripes</name>
    <dbReference type="NCBI Taxonomy" id="31033"/>
    <lineage>
        <taxon>Eukaryota</taxon>
        <taxon>Metazoa</taxon>
        <taxon>Chordata</taxon>
        <taxon>Craniata</taxon>
        <taxon>Vertebrata</taxon>
        <taxon>Euteleostomi</taxon>
        <taxon>Actinopterygii</taxon>
        <taxon>Neopterygii</taxon>
        <taxon>Teleostei</taxon>
        <taxon>Neoteleostei</taxon>
        <taxon>Acanthomorphata</taxon>
        <taxon>Eupercaria</taxon>
        <taxon>Tetraodontiformes</taxon>
        <taxon>Tetradontoidea</taxon>
        <taxon>Tetraodontidae</taxon>
        <taxon>Takifugu</taxon>
    </lineage>
</organism>
<dbReference type="GO" id="GO:0004896">
    <property type="term" value="F:cytokine receptor activity"/>
    <property type="evidence" value="ECO:0007669"/>
    <property type="project" value="TreeGrafter"/>
</dbReference>
<sequence>MNRNTLTALLGLMMIIRKVPAEVPPPTDVEVSCKNLQVTVGWNYRAQPQTIFNVTIMGANWYHVASTEEHQFDLTNIIWSSEERCMSSNYVSVTATVGGKHSKPALSNTFTFNNVKTAALTCRLDFPPVKLVRKGQEVSLSFRNPFHFYTELKAAKINSPTFSVNVNSHTGNEHFSCSVKEETCKNDFVIPLDANNCVTLDGILFDRIRVGQVLFKKTESICPITAADTPWLLIGSLLGLTALAVIAAVAIIVVKCYSAKEPVDEPTALQWNGIRNKNYTIVSPVDTCMVYTEPRNEKEPSLSSSEDLHGTVADGGREDESSSRELAGVGGLSERSGSDEDSADFSTDFSEPEGSVYNCPHFPVDMGHGDLAAGYTERHRFEVNVHIK</sequence>
<reference evidence="5" key="2">
    <citation type="submission" date="2025-08" db="UniProtKB">
        <authorList>
            <consortium name="Ensembl"/>
        </authorList>
    </citation>
    <scope>IDENTIFICATION</scope>
</reference>
<feature type="transmembrane region" description="Helical" evidence="2">
    <location>
        <begin position="231"/>
        <end position="254"/>
    </location>
</feature>
<dbReference type="GeneID" id="105418770"/>
<evidence type="ECO:0000259" key="4">
    <source>
        <dbReference type="Pfam" id="PF01108"/>
    </source>
</evidence>
<name>A0A674NC94_TAKRU</name>
<keyword evidence="2" id="KW-0812">Transmembrane</keyword>
<keyword evidence="2" id="KW-1133">Transmembrane helix</keyword>
<evidence type="ECO:0000256" key="1">
    <source>
        <dbReference type="SAM" id="MobiDB-lite"/>
    </source>
</evidence>
<dbReference type="Gene3D" id="2.60.40.10">
    <property type="entry name" value="Immunoglobulins"/>
    <property type="match status" value="1"/>
</dbReference>
<dbReference type="InParanoid" id="A0A674NC94"/>
<evidence type="ECO:0000313" key="6">
    <source>
        <dbReference type="Proteomes" id="UP000005226"/>
    </source>
</evidence>
<proteinExistence type="predicted"/>
<gene>
    <name evidence="5" type="primary">ifngr1</name>
</gene>
<feature type="signal peptide" evidence="3">
    <location>
        <begin position="1"/>
        <end position="21"/>
    </location>
</feature>
<protein>
    <submittedName>
        <fullName evidence="5">Interferon gamma receptor 1</fullName>
    </submittedName>
</protein>
<dbReference type="OrthoDB" id="9946382at2759"/>
<dbReference type="Pfam" id="PF01108">
    <property type="entry name" value="Tissue_fac"/>
    <property type="match status" value="1"/>
</dbReference>
<dbReference type="PANTHER" id="PTHR20859:SF87">
    <property type="entry name" value="CYTOKINE RECEPTOR FAMILY MEMBER B13-RELATED"/>
    <property type="match status" value="1"/>
</dbReference>
<dbReference type="AlphaFoldDB" id="A0A674NC94"/>
<dbReference type="KEGG" id="tru:105418770"/>
<dbReference type="InterPro" id="IPR003961">
    <property type="entry name" value="FN3_dom"/>
</dbReference>
<dbReference type="CTD" id="3459"/>
<dbReference type="RefSeq" id="NP_001347792.1">
    <property type="nucleotide sequence ID" value="NM_001360863.1"/>
</dbReference>
<evidence type="ECO:0000256" key="3">
    <source>
        <dbReference type="SAM" id="SignalP"/>
    </source>
</evidence>
<keyword evidence="6" id="KW-1185">Reference proteome</keyword>
<feature type="chain" id="PRO_5025599958" evidence="3">
    <location>
        <begin position="22"/>
        <end position="388"/>
    </location>
</feature>
<dbReference type="PANTHER" id="PTHR20859">
    <property type="entry name" value="INTERFERON/INTERLEUKIN RECEPTOR"/>
    <property type="match status" value="1"/>
</dbReference>
<evidence type="ECO:0000256" key="2">
    <source>
        <dbReference type="SAM" id="Phobius"/>
    </source>
</evidence>
<accession>A0A674NC94</accession>
<dbReference type="FunCoup" id="A0A674NC94">
    <property type="interactions" value="9"/>
</dbReference>
<dbReference type="Ensembl" id="ENSTRUT00000074643.1">
    <property type="protein sequence ID" value="ENSTRUP00000070820.1"/>
    <property type="gene ID" value="ENSTRUG00000027690.1"/>
</dbReference>
<feature type="domain" description="Fibronectin type-III" evidence="4">
    <location>
        <begin position="6"/>
        <end position="103"/>
    </location>
</feature>
<dbReference type="InterPro" id="IPR050650">
    <property type="entry name" value="Type-II_Cytokine-TF_Rcpt"/>
</dbReference>
<evidence type="ECO:0000313" key="5">
    <source>
        <dbReference type="Ensembl" id="ENSTRUP00000070820.1"/>
    </source>
</evidence>
<keyword evidence="2" id="KW-0472">Membrane</keyword>
<dbReference type="InterPro" id="IPR013783">
    <property type="entry name" value="Ig-like_fold"/>
</dbReference>
<dbReference type="GeneTree" id="ENSGT00530000067736"/>
<keyword evidence="3" id="KW-0732">Signal</keyword>
<feature type="region of interest" description="Disordered" evidence="1">
    <location>
        <begin position="293"/>
        <end position="352"/>
    </location>
</feature>
<dbReference type="Proteomes" id="UP000005226">
    <property type="component" value="Chromosome 17"/>
</dbReference>